<protein>
    <submittedName>
        <fullName evidence="1">Uncharacterized protein</fullName>
    </submittedName>
</protein>
<dbReference type="AlphaFoldDB" id="A0A1M4ED63"/>
<reference evidence="1" key="1">
    <citation type="submission" date="2016-04" db="EMBL/GenBank/DDBJ databases">
        <authorList>
            <person name="Evans L.H."/>
            <person name="Alamgir A."/>
            <person name="Owens N."/>
            <person name="Weber N.D."/>
            <person name="Virtaneva K."/>
            <person name="Barbian K."/>
            <person name="Babar A."/>
            <person name="Rosenke K."/>
        </authorList>
    </citation>
    <scope>NUCLEOTIDE SEQUENCE</scope>
    <source>
        <strain evidence="1">Nono1</strain>
    </source>
</reference>
<accession>A0A1M4ED63</accession>
<organism evidence="1">
    <name type="scientific">Nonomuraea gerenzanensis</name>
    <dbReference type="NCBI Taxonomy" id="93944"/>
    <lineage>
        <taxon>Bacteria</taxon>
        <taxon>Bacillati</taxon>
        <taxon>Actinomycetota</taxon>
        <taxon>Actinomycetes</taxon>
        <taxon>Streptosporangiales</taxon>
        <taxon>Streptosporangiaceae</taxon>
        <taxon>Nonomuraea</taxon>
    </lineage>
</organism>
<name>A0A1M4ED63_9ACTN</name>
<gene>
    <name evidence="1" type="ORF">BN4615_P6039</name>
</gene>
<evidence type="ECO:0000313" key="1">
    <source>
        <dbReference type="EMBL" id="SBO96523.1"/>
    </source>
</evidence>
<dbReference type="EMBL" id="LT559118">
    <property type="protein sequence ID" value="SBO96523.1"/>
    <property type="molecule type" value="Genomic_DNA"/>
</dbReference>
<proteinExistence type="predicted"/>
<sequence>MRVRAPPTLPTVKVSPRQTLAQHRLCSVGGAQLPSMR</sequence>